<organism evidence="15 16">
    <name type="scientific">Isoptericola haloaureus</name>
    <dbReference type="NCBI Taxonomy" id="1542902"/>
    <lineage>
        <taxon>Bacteria</taxon>
        <taxon>Bacillati</taxon>
        <taxon>Actinomycetota</taxon>
        <taxon>Actinomycetes</taxon>
        <taxon>Micrococcales</taxon>
        <taxon>Promicromonosporaceae</taxon>
        <taxon>Isoptericola</taxon>
    </lineage>
</organism>
<keyword evidence="6" id="KW-0554">One-carbon metabolism</keyword>
<evidence type="ECO:0000256" key="3">
    <source>
        <dbReference type="ARBA" id="ARBA00005224"/>
    </source>
</evidence>
<comment type="cofactor">
    <cofactor evidence="2">
        <name>K(+)</name>
        <dbReference type="ChEBI" id="CHEBI:29103"/>
    </cofactor>
</comment>
<feature type="domain" description="S-adenosylmethionine synthetase C-terminal" evidence="14">
    <location>
        <begin position="1"/>
        <end position="106"/>
    </location>
</feature>
<comment type="cofactor">
    <cofactor evidence="1">
        <name>Mg(2+)</name>
        <dbReference type="ChEBI" id="CHEBI:18420"/>
    </cofactor>
</comment>
<dbReference type="InterPro" id="IPR022631">
    <property type="entry name" value="ADOMET_SYNTHASE_CS"/>
</dbReference>
<evidence type="ECO:0000256" key="2">
    <source>
        <dbReference type="ARBA" id="ARBA00001958"/>
    </source>
</evidence>
<dbReference type="Pfam" id="PF02773">
    <property type="entry name" value="S-AdoMet_synt_C"/>
    <property type="match status" value="1"/>
</dbReference>
<protein>
    <recommendedName>
        <fullName evidence="5">methionine adenosyltransferase</fullName>
        <ecNumber evidence="5">2.5.1.6</ecNumber>
    </recommendedName>
</protein>
<accession>A0ABU7Z2B7</accession>
<evidence type="ECO:0000256" key="10">
    <source>
        <dbReference type="ARBA" id="ARBA00022840"/>
    </source>
</evidence>
<dbReference type="Gene3D" id="3.30.300.10">
    <property type="match status" value="1"/>
</dbReference>
<evidence type="ECO:0000256" key="8">
    <source>
        <dbReference type="ARBA" id="ARBA00022723"/>
    </source>
</evidence>
<evidence type="ECO:0000256" key="9">
    <source>
        <dbReference type="ARBA" id="ARBA00022741"/>
    </source>
</evidence>
<feature type="region of interest" description="Disordered" evidence="13">
    <location>
        <begin position="1"/>
        <end position="20"/>
    </location>
</feature>
<evidence type="ECO:0000259" key="14">
    <source>
        <dbReference type="Pfam" id="PF02773"/>
    </source>
</evidence>
<keyword evidence="9" id="KW-0547">Nucleotide-binding</keyword>
<comment type="pathway">
    <text evidence="3">Amino-acid biosynthesis; S-adenosyl-L-methionine biosynthesis; S-adenosyl-L-methionine from L-methionine: step 1/1.</text>
</comment>
<dbReference type="EC" id="2.5.1.6" evidence="5"/>
<dbReference type="RefSeq" id="WP_332900464.1">
    <property type="nucleotide sequence ID" value="NZ_JBAGLP010000083.1"/>
</dbReference>
<dbReference type="InterPro" id="IPR022636">
    <property type="entry name" value="S-AdoMet_synthetase_sfam"/>
</dbReference>
<dbReference type="Proteomes" id="UP001310387">
    <property type="component" value="Unassembled WGS sequence"/>
</dbReference>
<evidence type="ECO:0000256" key="5">
    <source>
        <dbReference type="ARBA" id="ARBA00012828"/>
    </source>
</evidence>
<evidence type="ECO:0000256" key="12">
    <source>
        <dbReference type="ARBA" id="ARBA00022958"/>
    </source>
</evidence>
<dbReference type="InterPro" id="IPR022630">
    <property type="entry name" value="S-AdoMet_synt_C"/>
</dbReference>
<evidence type="ECO:0000256" key="11">
    <source>
        <dbReference type="ARBA" id="ARBA00022842"/>
    </source>
</evidence>
<dbReference type="InterPro" id="IPR002133">
    <property type="entry name" value="S-AdoMet_synthetase"/>
</dbReference>
<keyword evidence="7" id="KW-0808">Transferase</keyword>
<feature type="non-terminal residue" evidence="15">
    <location>
        <position position="106"/>
    </location>
</feature>
<feature type="non-terminal residue" evidence="15">
    <location>
        <position position="1"/>
    </location>
</feature>
<proteinExistence type="inferred from homology"/>
<dbReference type="PROSITE" id="PS00377">
    <property type="entry name" value="ADOMET_SYNTHASE_2"/>
    <property type="match status" value="1"/>
</dbReference>
<evidence type="ECO:0000256" key="1">
    <source>
        <dbReference type="ARBA" id="ARBA00001946"/>
    </source>
</evidence>
<dbReference type="SUPFAM" id="SSF55973">
    <property type="entry name" value="S-adenosylmethionine synthetase"/>
    <property type="match status" value="1"/>
</dbReference>
<reference evidence="15" key="2">
    <citation type="submission" date="2024-02" db="EMBL/GenBank/DDBJ databases">
        <authorList>
            <person name="Prathaban M."/>
            <person name="Mythili R."/>
            <person name="Sharmila Devi N."/>
            <person name="Sobanaa M."/>
            <person name="Prathiviraj R."/>
            <person name="Selvin J."/>
        </authorList>
    </citation>
    <scope>NUCLEOTIDE SEQUENCE</scope>
    <source>
        <strain evidence="15">MP1014</strain>
    </source>
</reference>
<comment type="similarity">
    <text evidence="4">Belongs to the AdoMet synthase family.</text>
</comment>
<evidence type="ECO:0000256" key="7">
    <source>
        <dbReference type="ARBA" id="ARBA00022679"/>
    </source>
</evidence>
<evidence type="ECO:0000256" key="6">
    <source>
        <dbReference type="ARBA" id="ARBA00022563"/>
    </source>
</evidence>
<dbReference type="PANTHER" id="PTHR11964">
    <property type="entry name" value="S-ADENOSYLMETHIONINE SYNTHETASE"/>
    <property type="match status" value="1"/>
</dbReference>
<dbReference type="EMBL" id="JBAGLP010000083">
    <property type="protein sequence ID" value="MEG3613552.1"/>
    <property type="molecule type" value="Genomic_DNA"/>
</dbReference>
<keyword evidence="10" id="KW-0067">ATP-binding</keyword>
<name>A0ABU7Z2B7_9MICO</name>
<evidence type="ECO:0000256" key="4">
    <source>
        <dbReference type="ARBA" id="ARBA00009685"/>
    </source>
</evidence>
<evidence type="ECO:0000313" key="15">
    <source>
        <dbReference type="EMBL" id="MEG3613552.1"/>
    </source>
</evidence>
<keyword evidence="12" id="KW-0630">Potassium</keyword>
<keyword evidence="8" id="KW-0479">Metal-binding</keyword>
<evidence type="ECO:0000313" key="16">
    <source>
        <dbReference type="Proteomes" id="UP001310387"/>
    </source>
</evidence>
<keyword evidence="16" id="KW-1185">Reference proteome</keyword>
<comment type="caution">
    <text evidence="15">The sequence shown here is derived from an EMBL/GenBank/DDBJ whole genome shotgun (WGS) entry which is preliminary data.</text>
</comment>
<gene>
    <name evidence="15" type="ORF">V5O49_00265</name>
</gene>
<keyword evidence="11" id="KW-0460">Magnesium</keyword>
<sequence>HGGGAFSGKDPPQVDRPAASALRSVARHVAAAALARRCEGQVAYAIGEAQPVGLYVEAFRTEPVDPAPIEAAVRGAFDLRPAAIPHHLALPRPASPATPAYRPFGR</sequence>
<reference evidence="15" key="1">
    <citation type="journal article" date="2024" name="Antonie Van Leeuwenhoek">
        <title>Isoptericola haloaureus sp. nov., a dimorphic actinobacterium isolated from mangrove sediments of southeast India, implicating biosaline agricultural significance through nitrogen fixation and salt tolerance genes.</title>
        <authorList>
            <person name="Prathaban M."/>
            <person name="Prathiviraj R."/>
            <person name="Ravichandran M."/>
            <person name="Natarajan S.D."/>
            <person name="Sobanaa M."/>
            <person name="Hari Krishna Kumar S."/>
            <person name="Chandrasekar V."/>
            <person name="Selvin J."/>
        </authorList>
    </citation>
    <scope>NUCLEOTIDE SEQUENCE</scope>
    <source>
        <strain evidence="15">MP1014</strain>
    </source>
</reference>
<evidence type="ECO:0000256" key="13">
    <source>
        <dbReference type="SAM" id="MobiDB-lite"/>
    </source>
</evidence>